<evidence type="ECO:0000259" key="5">
    <source>
        <dbReference type="Pfam" id="PF04085"/>
    </source>
</evidence>
<evidence type="ECO:0000256" key="4">
    <source>
        <dbReference type="ARBA" id="ARBA00032089"/>
    </source>
</evidence>
<dbReference type="Gene3D" id="2.40.10.350">
    <property type="entry name" value="Rod shape-determining protein MreC, domain 2"/>
    <property type="match status" value="1"/>
</dbReference>
<evidence type="ECO:0000313" key="6">
    <source>
        <dbReference type="EMBL" id="CAB4827493.1"/>
    </source>
</evidence>
<dbReference type="AlphaFoldDB" id="A0A6J7A3Z5"/>
<organism evidence="6">
    <name type="scientific">freshwater metagenome</name>
    <dbReference type="NCBI Taxonomy" id="449393"/>
    <lineage>
        <taxon>unclassified sequences</taxon>
        <taxon>metagenomes</taxon>
        <taxon>ecological metagenomes</taxon>
    </lineage>
</organism>
<dbReference type="InterPro" id="IPR042177">
    <property type="entry name" value="Cell/Rod_1"/>
</dbReference>
<reference evidence="6" key="1">
    <citation type="submission" date="2020-05" db="EMBL/GenBank/DDBJ databases">
        <authorList>
            <person name="Chiriac C."/>
            <person name="Salcher M."/>
            <person name="Ghai R."/>
            <person name="Kavagutti S V."/>
        </authorList>
    </citation>
    <scope>NUCLEOTIDE SEQUENCE</scope>
</reference>
<protein>
    <recommendedName>
        <fullName evidence="2">Cell shape-determining protein MreC</fullName>
    </recommendedName>
    <alternativeName>
        <fullName evidence="4">Cell shape protein MreC</fullName>
    </alternativeName>
</protein>
<dbReference type="PIRSF" id="PIRSF038471">
    <property type="entry name" value="MreC"/>
    <property type="match status" value="1"/>
</dbReference>
<gene>
    <name evidence="6" type="ORF">UFOPK3164_00856</name>
    <name evidence="7" type="ORF">UFOPK3427_00228</name>
    <name evidence="8" type="ORF">UFOPK4112_01577</name>
</gene>
<sequence length="276" mass="27928">MASRRSRRSYTTFAVLVLVAISILALSLGTASGISSGLRSVGSVVLSPAVGVVNSITRPIGNFFSGALNYGAVTSENSKLQAIVSQLEQDKSIQSFERHQLAQIAALQDLGFVGTIPTVTAQSIESNVSNFAASVQINKGSGSGVAVGMPVVGSGGLVGQVISVTNGTATIRLITDGQSRVGGVVGTTGANGVVNGISASRPLAMNFVKPGSAVSVGTMVFTNGLQGAEYPAGIPLGKVKSASTPANSTQMNIALNPAANLNQLGYVEVLLWEPPA</sequence>
<dbReference type="InterPro" id="IPR055342">
    <property type="entry name" value="MreC_beta-barrel_core"/>
</dbReference>
<dbReference type="GO" id="GO:0008360">
    <property type="term" value="P:regulation of cell shape"/>
    <property type="evidence" value="ECO:0007669"/>
    <property type="project" value="UniProtKB-KW"/>
</dbReference>
<keyword evidence="3" id="KW-0133">Cell shape</keyword>
<dbReference type="EMBL" id="CAFBLT010000001">
    <property type="protein sequence ID" value="CAB4861708.1"/>
    <property type="molecule type" value="Genomic_DNA"/>
</dbReference>
<dbReference type="Pfam" id="PF04085">
    <property type="entry name" value="MreC"/>
    <property type="match status" value="1"/>
</dbReference>
<proteinExistence type="inferred from homology"/>
<dbReference type="PANTHER" id="PTHR34138:SF1">
    <property type="entry name" value="CELL SHAPE-DETERMINING PROTEIN MREC"/>
    <property type="match status" value="1"/>
</dbReference>
<comment type="similarity">
    <text evidence="1">Belongs to the MreC family.</text>
</comment>
<dbReference type="Gene3D" id="2.40.10.340">
    <property type="entry name" value="Rod shape-determining protein MreC, domain 1"/>
    <property type="match status" value="1"/>
</dbReference>
<evidence type="ECO:0000256" key="2">
    <source>
        <dbReference type="ARBA" id="ARBA00013855"/>
    </source>
</evidence>
<evidence type="ECO:0000313" key="8">
    <source>
        <dbReference type="EMBL" id="CAB5030346.1"/>
    </source>
</evidence>
<name>A0A6J7A3Z5_9ZZZZ</name>
<dbReference type="GO" id="GO:0005886">
    <property type="term" value="C:plasma membrane"/>
    <property type="evidence" value="ECO:0007669"/>
    <property type="project" value="TreeGrafter"/>
</dbReference>
<evidence type="ECO:0000256" key="3">
    <source>
        <dbReference type="ARBA" id="ARBA00022960"/>
    </source>
</evidence>
<dbReference type="InterPro" id="IPR042175">
    <property type="entry name" value="Cell/Rod_MreC_2"/>
</dbReference>
<evidence type="ECO:0000313" key="7">
    <source>
        <dbReference type="EMBL" id="CAB4861708.1"/>
    </source>
</evidence>
<dbReference type="EMBL" id="CAFABE010000033">
    <property type="protein sequence ID" value="CAB4827493.1"/>
    <property type="molecule type" value="Genomic_DNA"/>
</dbReference>
<evidence type="ECO:0000256" key="1">
    <source>
        <dbReference type="ARBA" id="ARBA00009369"/>
    </source>
</evidence>
<dbReference type="PANTHER" id="PTHR34138">
    <property type="entry name" value="CELL SHAPE-DETERMINING PROTEIN MREC"/>
    <property type="match status" value="1"/>
</dbReference>
<feature type="domain" description="Rod shape-determining protein MreC beta-barrel core" evidence="5">
    <location>
        <begin position="124"/>
        <end position="270"/>
    </location>
</feature>
<dbReference type="EMBL" id="CAFBPM010000020">
    <property type="protein sequence ID" value="CAB5030346.1"/>
    <property type="molecule type" value="Genomic_DNA"/>
</dbReference>
<dbReference type="InterPro" id="IPR007221">
    <property type="entry name" value="MreC"/>
</dbReference>
<accession>A0A6J7A3Z5</accession>